<dbReference type="Proteomes" id="UP000008898">
    <property type="component" value="Chromosome"/>
</dbReference>
<dbReference type="KEGG" id="zga:ZOBELLIA_4388"/>
<reference evidence="2 3" key="2">
    <citation type="journal article" date="2012" name="Environ. Microbiol.">
        <title>Characterization of the first alginolytic operons in a marine bacterium: from their emergence in marine Flavobacteriia to their independent transfers to marine Proteobacteria and human gut Bacteroides.</title>
        <authorList>
            <person name="Thomas F."/>
            <person name="Barbeyron T."/>
            <person name="Tonon T."/>
            <person name="Genicot S."/>
            <person name="Czjzek M."/>
            <person name="Michel G."/>
        </authorList>
    </citation>
    <scope>NUCLEOTIDE SEQUENCE [LARGE SCALE GENOMIC DNA]</scope>
    <source>
        <strain evidence="3">DSM 12802 / CCUG 47099 / CIP 106680 / NCIMB 13871 / Dsij</strain>
    </source>
</reference>
<name>G0L3N1_ZOBGA</name>
<reference evidence="3" key="1">
    <citation type="submission" date="2009-07" db="EMBL/GenBank/DDBJ databases">
        <title>Complete genome sequence of Zobellia galactanivorans Dsij.</title>
        <authorList>
            <consortium name="Genoscope - CEA"/>
        </authorList>
    </citation>
    <scope>NUCLEOTIDE SEQUENCE [LARGE SCALE GENOMIC DNA]</scope>
    <source>
        <strain evidence="3">DSM 12802 / CCUG 47099 / CIP 106680 / NCIMB 13871 / Dsij</strain>
    </source>
</reference>
<dbReference type="Pfam" id="PF13649">
    <property type="entry name" value="Methyltransf_25"/>
    <property type="match status" value="1"/>
</dbReference>
<dbReference type="InterPro" id="IPR029063">
    <property type="entry name" value="SAM-dependent_MTases_sf"/>
</dbReference>
<dbReference type="Gene3D" id="3.40.50.150">
    <property type="entry name" value="Vaccinia Virus protein VP39"/>
    <property type="match status" value="1"/>
</dbReference>
<dbReference type="STRING" id="63186.ZOBELLIA_4388"/>
<dbReference type="OrthoDB" id="9800454at2"/>
<dbReference type="PATRIC" id="fig|63186.3.peg.4306"/>
<gene>
    <name evidence="2" type="ordered locus">zobellia_4388</name>
</gene>
<accession>G0L3N1</accession>
<dbReference type="RefSeq" id="WP_013995711.1">
    <property type="nucleotide sequence ID" value="NC_015844.1"/>
</dbReference>
<evidence type="ECO:0000313" key="2">
    <source>
        <dbReference type="EMBL" id="CAZ98523.1"/>
    </source>
</evidence>
<proteinExistence type="predicted"/>
<dbReference type="EMBL" id="FP476056">
    <property type="protein sequence ID" value="CAZ98523.1"/>
    <property type="molecule type" value="Genomic_DNA"/>
</dbReference>
<evidence type="ECO:0000259" key="1">
    <source>
        <dbReference type="Pfam" id="PF13649"/>
    </source>
</evidence>
<feature type="domain" description="Methyltransferase" evidence="1">
    <location>
        <begin position="62"/>
        <end position="155"/>
    </location>
</feature>
<protein>
    <recommendedName>
        <fullName evidence="1">Methyltransferase domain-containing protein</fullName>
    </recommendedName>
</protein>
<dbReference type="HOGENOM" id="CLU_078235_1_0_10"/>
<keyword evidence="3" id="KW-1185">Reference proteome</keyword>
<organism evidence="2 3">
    <name type="scientific">Zobellia galactanivorans (strain DSM 12802 / CCUG 47099 / CIP 106680 / NCIMB 13871 / Dsij)</name>
    <dbReference type="NCBI Taxonomy" id="63186"/>
    <lineage>
        <taxon>Bacteria</taxon>
        <taxon>Pseudomonadati</taxon>
        <taxon>Bacteroidota</taxon>
        <taxon>Flavobacteriia</taxon>
        <taxon>Flavobacteriales</taxon>
        <taxon>Flavobacteriaceae</taxon>
        <taxon>Zobellia</taxon>
    </lineage>
</organism>
<evidence type="ECO:0000313" key="3">
    <source>
        <dbReference type="Proteomes" id="UP000008898"/>
    </source>
</evidence>
<dbReference type="AlphaFoldDB" id="G0L3N1"/>
<dbReference type="CDD" id="cd02440">
    <property type="entry name" value="AdoMet_MTases"/>
    <property type="match status" value="1"/>
</dbReference>
<dbReference type="SUPFAM" id="SSF53335">
    <property type="entry name" value="S-adenosyl-L-methionine-dependent methyltransferases"/>
    <property type="match status" value="1"/>
</dbReference>
<sequence length="234" mass="27052">MADFLKRNRETELMDDLSLDETRLNAVLLDIDRANRLLNGNNLTIKAVEALISEHPKESYTILDMGCGNGSMLRSVVLWARKRKISIACMGVDLNGKSLALAREQSRDFPEIIYLQQDILALRPDELPCDILLCTLTMHHFKDEEIPRFLDQFSKLGRIGFIINDLQRSVWAYYLFKLFSTIFIRTDIAKQDGLTSIKSGFVKGELEAFAEKLPQMRHSIEQKWAFRYLWLAQH</sequence>
<dbReference type="InterPro" id="IPR041698">
    <property type="entry name" value="Methyltransf_25"/>
</dbReference>